<gene>
    <name evidence="1" type="ORF">O185_11090</name>
</gene>
<sequence length="32" mass="3703">MALNKLENGNKMKKNIGRETLPMFFPIVFYSA</sequence>
<organism evidence="1 2">
    <name type="scientific">Photorhabdus temperata J3</name>
    <dbReference type="NCBI Taxonomy" id="1389415"/>
    <lineage>
        <taxon>Bacteria</taxon>
        <taxon>Pseudomonadati</taxon>
        <taxon>Pseudomonadota</taxon>
        <taxon>Gammaproteobacteria</taxon>
        <taxon>Enterobacterales</taxon>
        <taxon>Morganellaceae</taxon>
        <taxon>Photorhabdus</taxon>
    </lineage>
</organism>
<keyword evidence="2" id="KW-1185">Reference proteome</keyword>
<name>U7R0Q1_PHOTE</name>
<protein>
    <submittedName>
        <fullName evidence="1">Uncharacterized protein</fullName>
    </submittedName>
</protein>
<dbReference type="EMBL" id="AXDT01000095">
    <property type="protein sequence ID" value="ERT13020.1"/>
    <property type="molecule type" value="Genomic_DNA"/>
</dbReference>
<accession>U7R0Q1</accession>
<dbReference type="Proteomes" id="UP000017133">
    <property type="component" value="Unassembled WGS sequence"/>
</dbReference>
<reference evidence="1 2" key="1">
    <citation type="submission" date="2013-10" db="EMBL/GenBank/DDBJ databases">
        <title>Whole Genome Shotgun Sequence of Photorhabdus temperata J3.</title>
        <authorList>
            <person name="Park G.-S."/>
            <person name="Hong S.-J."/>
            <person name="Shin J.-H."/>
        </authorList>
    </citation>
    <scope>NUCLEOTIDE SEQUENCE [LARGE SCALE GENOMIC DNA]</scope>
    <source>
        <strain evidence="1 2">J3</strain>
    </source>
</reference>
<dbReference type="AlphaFoldDB" id="U7R0Q1"/>
<evidence type="ECO:0000313" key="1">
    <source>
        <dbReference type="EMBL" id="ERT13020.1"/>
    </source>
</evidence>
<evidence type="ECO:0000313" key="2">
    <source>
        <dbReference type="Proteomes" id="UP000017133"/>
    </source>
</evidence>
<comment type="caution">
    <text evidence="1">The sequence shown here is derived from an EMBL/GenBank/DDBJ whole genome shotgun (WGS) entry which is preliminary data.</text>
</comment>
<proteinExistence type="predicted"/>